<dbReference type="Pfam" id="PF07992">
    <property type="entry name" value="Pyr_redox_2"/>
    <property type="match status" value="1"/>
</dbReference>
<dbReference type="SUPFAM" id="SSF51905">
    <property type="entry name" value="FAD/NAD(P)-binding domain"/>
    <property type="match status" value="1"/>
</dbReference>
<keyword evidence="8" id="KW-1185">Reference proteome</keyword>
<evidence type="ECO:0000256" key="5">
    <source>
        <dbReference type="ARBA" id="ARBA00023284"/>
    </source>
</evidence>
<reference evidence="7 8" key="1">
    <citation type="submission" date="2017-11" db="EMBL/GenBank/DDBJ databases">
        <title>Isolation and Characterization of Family Methanocellaceae Species from Potential Methane Hydrate Area Offshore Southwestern Taiwan.</title>
        <authorList>
            <person name="Zhang W.-L."/>
            <person name="Chen W.-C."/>
            <person name="Lai M.-C."/>
            <person name="Chen S.-C."/>
        </authorList>
    </citation>
    <scope>NUCLEOTIDE SEQUENCE [LARGE SCALE GENOMIC DNA]</scope>
    <source>
        <strain evidence="7 8">CWC-04</strain>
    </source>
</reference>
<keyword evidence="1" id="KW-0285">Flavoprotein</keyword>
<evidence type="ECO:0000256" key="2">
    <source>
        <dbReference type="ARBA" id="ARBA00022827"/>
    </source>
</evidence>
<evidence type="ECO:0000259" key="6">
    <source>
        <dbReference type="Pfam" id="PF07992"/>
    </source>
</evidence>
<dbReference type="PANTHER" id="PTHR48105">
    <property type="entry name" value="THIOREDOXIN REDUCTASE 1-RELATED-RELATED"/>
    <property type="match status" value="1"/>
</dbReference>
<dbReference type="GO" id="GO:0016668">
    <property type="term" value="F:oxidoreductase activity, acting on a sulfur group of donors, NAD(P) as acceptor"/>
    <property type="evidence" value="ECO:0007669"/>
    <property type="project" value="UniProtKB-ARBA"/>
</dbReference>
<dbReference type="Gene3D" id="3.50.50.60">
    <property type="entry name" value="FAD/NAD(P)-binding domain"/>
    <property type="match status" value="2"/>
</dbReference>
<gene>
    <name evidence="7" type="ORF">CUJ83_08345</name>
</gene>
<sequence length="304" mass="32221">MEMLDLIIVGAGPSGMTAAIYAKRKGLNVKVISDSVGGQMSKTDSVENYPGYKSLTGPELTSKMREQMESLGISADLKRVSNIVPSDGKFAVKTEDGGIFESLAVIIASGSHWREMGVPGEEEFKNKGVSYCTTCDAPLFAGADVAVVGGGNSAGEAVLDLSNIASKVYMVVRSTIKADKMIVDKIMASDNVTVFKGYTVERILGSDLVEKINIRSRDTGNVETIDVSGVFVEIGLLPNTGFIKGLVEFNERGEIVIDEFCNTSIKGIFACGDVTDVPQKQIVVAAGEGAKAAMAAYSYITTLK</sequence>
<dbReference type="AlphaFoldDB" id="A0AAP2W517"/>
<comment type="caution">
    <text evidence="7">The sequence shown here is derived from an EMBL/GenBank/DDBJ whole genome shotgun (WGS) entry which is preliminary data.</text>
</comment>
<accession>A0AAP2W517</accession>
<evidence type="ECO:0000313" key="7">
    <source>
        <dbReference type="EMBL" id="MCD1295005.1"/>
    </source>
</evidence>
<dbReference type="PRINTS" id="PR00368">
    <property type="entry name" value="FADPNR"/>
</dbReference>
<dbReference type="InterPro" id="IPR023753">
    <property type="entry name" value="FAD/NAD-binding_dom"/>
</dbReference>
<dbReference type="InterPro" id="IPR036188">
    <property type="entry name" value="FAD/NAD-bd_sf"/>
</dbReference>
<dbReference type="PRINTS" id="PR00469">
    <property type="entry name" value="PNDRDTASEII"/>
</dbReference>
<evidence type="ECO:0000313" key="8">
    <source>
        <dbReference type="Proteomes" id="UP001320159"/>
    </source>
</evidence>
<dbReference type="Proteomes" id="UP001320159">
    <property type="component" value="Unassembled WGS sequence"/>
</dbReference>
<evidence type="ECO:0000256" key="3">
    <source>
        <dbReference type="ARBA" id="ARBA00023002"/>
    </source>
</evidence>
<keyword evidence="5" id="KW-0676">Redox-active center</keyword>
<feature type="domain" description="FAD/NAD(P)-binding" evidence="6">
    <location>
        <begin position="5"/>
        <end position="289"/>
    </location>
</feature>
<dbReference type="RefSeq" id="WP_230741844.1">
    <property type="nucleotide sequence ID" value="NZ_PGCK01000006.1"/>
</dbReference>
<evidence type="ECO:0000256" key="1">
    <source>
        <dbReference type="ARBA" id="ARBA00022630"/>
    </source>
</evidence>
<keyword evidence="3" id="KW-0560">Oxidoreductase</keyword>
<dbReference type="InterPro" id="IPR008255">
    <property type="entry name" value="Pyr_nucl-diS_OxRdtase_2_AS"/>
</dbReference>
<dbReference type="EMBL" id="PGCK01000006">
    <property type="protein sequence ID" value="MCD1295005.1"/>
    <property type="molecule type" value="Genomic_DNA"/>
</dbReference>
<dbReference type="InterPro" id="IPR050097">
    <property type="entry name" value="Ferredoxin-NADP_redctase_2"/>
</dbReference>
<organism evidence="7 8">
    <name type="scientific">Methanooceanicella nereidis</name>
    <dbReference type="NCBI Taxonomy" id="2052831"/>
    <lineage>
        <taxon>Archaea</taxon>
        <taxon>Methanobacteriati</taxon>
        <taxon>Methanobacteriota</taxon>
        <taxon>Stenosarchaea group</taxon>
        <taxon>Methanomicrobia</taxon>
        <taxon>Methanocellales</taxon>
        <taxon>Methanocellaceae</taxon>
        <taxon>Methanooceanicella</taxon>
    </lineage>
</organism>
<dbReference type="PROSITE" id="PS00573">
    <property type="entry name" value="PYRIDINE_REDOX_2"/>
    <property type="match status" value="1"/>
</dbReference>
<proteinExistence type="predicted"/>
<name>A0AAP2W517_9EURY</name>
<protein>
    <submittedName>
        <fullName evidence="7">Thioredoxin-disulfide reductase</fullName>
    </submittedName>
</protein>
<keyword evidence="2" id="KW-0274">FAD</keyword>
<evidence type="ECO:0000256" key="4">
    <source>
        <dbReference type="ARBA" id="ARBA00023157"/>
    </source>
</evidence>
<keyword evidence="4" id="KW-1015">Disulfide bond</keyword>